<proteinExistence type="predicted"/>
<keyword evidence="2" id="KW-1185">Reference proteome</keyword>
<organism evidence="1 2">
    <name type="scientific">Oleoguttula mirabilis</name>
    <dbReference type="NCBI Taxonomy" id="1507867"/>
    <lineage>
        <taxon>Eukaryota</taxon>
        <taxon>Fungi</taxon>
        <taxon>Dikarya</taxon>
        <taxon>Ascomycota</taxon>
        <taxon>Pezizomycotina</taxon>
        <taxon>Dothideomycetes</taxon>
        <taxon>Dothideomycetidae</taxon>
        <taxon>Mycosphaerellales</taxon>
        <taxon>Teratosphaeriaceae</taxon>
        <taxon>Oleoguttula</taxon>
    </lineage>
</organism>
<protein>
    <submittedName>
        <fullName evidence="1">Uncharacterized protein</fullName>
    </submittedName>
</protein>
<name>A0AAV9JAS8_9PEZI</name>
<dbReference type="AlphaFoldDB" id="A0AAV9JAS8"/>
<reference evidence="1 2" key="1">
    <citation type="submission" date="2021-11" db="EMBL/GenBank/DDBJ databases">
        <title>Black yeast isolated from Biological Soil Crust.</title>
        <authorList>
            <person name="Kurbessoian T."/>
        </authorList>
    </citation>
    <scope>NUCLEOTIDE SEQUENCE [LARGE SCALE GENOMIC DNA]</scope>
    <source>
        <strain evidence="1 2">CCFEE 5522</strain>
    </source>
</reference>
<evidence type="ECO:0000313" key="2">
    <source>
        <dbReference type="Proteomes" id="UP001324427"/>
    </source>
</evidence>
<dbReference type="EMBL" id="JAVFHQ010000043">
    <property type="protein sequence ID" value="KAK4542255.1"/>
    <property type="molecule type" value="Genomic_DNA"/>
</dbReference>
<evidence type="ECO:0000313" key="1">
    <source>
        <dbReference type="EMBL" id="KAK4542255.1"/>
    </source>
</evidence>
<comment type="caution">
    <text evidence="1">The sequence shown here is derived from an EMBL/GenBank/DDBJ whole genome shotgun (WGS) entry which is preliminary data.</text>
</comment>
<dbReference type="Proteomes" id="UP001324427">
    <property type="component" value="Unassembled WGS sequence"/>
</dbReference>
<gene>
    <name evidence="1" type="ORF">LTR36_006908</name>
</gene>
<sequence>MLKEPDPPLLADTGEDDDVVITDALSEHTDKVDVVADGKTLDEAVPPKFDEDELLHDEEAAVERTDVIDADVTVGTESKLELDMDAVTNVDAEVNMYVEKDRDDGEEVPDRKSVLFDPVVLSLDNDWLVLDDVLADDVLADDVLPDDVLPAFEFTVVRSGTDVDG</sequence>
<accession>A0AAV9JAS8</accession>